<feature type="transmembrane region" description="Helical" evidence="1">
    <location>
        <begin position="121"/>
        <end position="138"/>
    </location>
</feature>
<feature type="transmembrane region" description="Helical" evidence="1">
    <location>
        <begin position="12"/>
        <end position="34"/>
    </location>
</feature>
<reference evidence="3 4" key="1">
    <citation type="journal article" date="2019" name="Nat. Ecol. Evol.">
        <title>Megaphylogeny resolves global patterns of mushroom evolution.</title>
        <authorList>
            <person name="Varga T."/>
            <person name="Krizsan K."/>
            <person name="Foldi C."/>
            <person name="Dima B."/>
            <person name="Sanchez-Garcia M."/>
            <person name="Sanchez-Ramirez S."/>
            <person name="Szollosi G.J."/>
            <person name="Szarkandi J.G."/>
            <person name="Papp V."/>
            <person name="Albert L."/>
            <person name="Andreopoulos W."/>
            <person name="Angelini C."/>
            <person name="Antonin V."/>
            <person name="Barry K.W."/>
            <person name="Bougher N.L."/>
            <person name="Buchanan P."/>
            <person name="Buyck B."/>
            <person name="Bense V."/>
            <person name="Catcheside P."/>
            <person name="Chovatia M."/>
            <person name="Cooper J."/>
            <person name="Damon W."/>
            <person name="Desjardin D."/>
            <person name="Finy P."/>
            <person name="Geml J."/>
            <person name="Haridas S."/>
            <person name="Hughes K."/>
            <person name="Justo A."/>
            <person name="Karasinski D."/>
            <person name="Kautmanova I."/>
            <person name="Kiss B."/>
            <person name="Kocsube S."/>
            <person name="Kotiranta H."/>
            <person name="LaButti K.M."/>
            <person name="Lechner B.E."/>
            <person name="Liimatainen K."/>
            <person name="Lipzen A."/>
            <person name="Lukacs Z."/>
            <person name="Mihaltcheva S."/>
            <person name="Morgado L.N."/>
            <person name="Niskanen T."/>
            <person name="Noordeloos M.E."/>
            <person name="Ohm R.A."/>
            <person name="Ortiz-Santana B."/>
            <person name="Ovrebo C."/>
            <person name="Racz N."/>
            <person name="Riley R."/>
            <person name="Savchenko A."/>
            <person name="Shiryaev A."/>
            <person name="Soop K."/>
            <person name="Spirin V."/>
            <person name="Szebenyi C."/>
            <person name="Tomsovsky M."/>
            <person name="Tulloss R.E."/>
            <person name="Uehling J."/>
            <person name="Grigoriev I.V."/>
            <person name="Vagvolgyi C."/>
            <person name="Papp T."/>
            <person name="Martin F.M."/>
            <person name="Miettinen O."/>
            <person name="Hibbett D.S."/>
            <person name="Nagy L.G."/>
        </authorList>
    </citation>
    <scope>NUCLEOTIDE SEQUENCE [LARGE SCALE GENOMIC DNA]</scope>
    <source>
        <strain evidence="3 4">CBS 166.37</strain>
    </source>
</reference>
<name>A0A5C3LSH3_9AGAR</name>
<evidence type="ECO:0000256" key="1">
    <source>
        <dbReference type="SAM" id="Phobius"/>
    </source>
</evidence>
<dbReference type="OrthoDB" id="2675435at2759"/>
<dbReference type="InterPro" id="IPR045340">
    <property type="entry name" value="DUF6533"/>
</dbReference>
<evidence type="ECO:0000313" key="4">
    <source>
        <dbReference type="Proteomes" id="UP000308652"/>
    </source>
</evidence>
<gene>
    <name evidence="3" type="ORF">BDQ12DRAFT_326289</name>
</gene>
<feature type="domain" description="DUF6533" evidence="2">
    <location>
        <begin position="19"/>
        <end position="63"/>
    </location>
</feature>
<feature type="transmembrane region" description="Helical" evidence="1">
    <location>
        <begin position="169"/>
        <end position="189"/>
    </location>
</feature>
<evidence type="ECO:0000259" key="2">
    <source>
        <dbReference type="Pfam" id="PF20151"/>
    </source>
</evidence>
<keyword evidence="1" id="KW-1133">Transmembrane helix</keyword>
<feature type="transmembrane region" description="Helical" evidence="1">
    <location>
        <begin position="210"/>
        <end position="232"/>
    </location>
</feature>
<accession>A0A5C3LSH3</accession>
<keyword evidence="4" id="KW-1185">Reference proteome</keyword>
<keyword evidence="1" id="KW-0812">Transmembrane</keyword>
<evidence type="ECO:0000313" key="3">
    <source>
        <dbReference type="EMBL" id="TFK35016.1"/>
    </source>
</evidence>
<dbReference type="Pfam" id="PF20151">
    <property type="entry name" value="DUF6533"/>
    <property type="match status" value="1"/>
</dbReference>
<proteinExistence type="predicted"/>
<dbReference type="EMBL" id="ML213625">
    <property type="protein sequence ID" value="TFK35016.1"/>
    <property type="molecule type" value="Genomic_DNA"/>
</dbReference>
<feature type="transmembrane region" description="Helical" evidence="1">
    <location>
        <begin position="86"/>
        <end position="109"/>
    </location>
</feature>
<dbReference type="AlphaFoldDB" id="A0A5C3LSH3"/>
<dbReference type="Proteomes" id="UP000308652">
    <property type="component" value="Unassembled WGS sequence"/>
</dbReference>
<sequence>MLLDVSVIESLFRLQLITYLQLVGTTLLITDWLLTIQDEVVYIWQAPWNRGTLLFFLTRYPAFADSALAVYHHVTYGLSEDQCANLFHIVGWMVGFGIWTSELIYGILIQALYGRTLKVRLVVALVWLSGVVASITAFESFQKSQTFVAMDIIAPSIPGCYTGGGNNTALIPASVLLFNQTVALILTVMKAIQHRKGSTTSLLRIFFKDGIIYYLALQAVAVAVWVTFAVHIHEYINLAMGLQRSMHSILSARILLNLRYEASKNTVGGGISIGDEPIDVIAFTPGSGEWSAQRDI</sequence>
<keyword evidence="1" id="KW-0472">Membrane</keyword>
<organism evidence="3 4">
    <name type="scientific">Crucibulum laeve</name>
    <dbReference type="NCBI Taxonomy" id="68775"/>
    <lineage>
        <taxon>Eukaryota</taxon>
        <taxon>Fungi</taxon>
        <taxon>Dikarya</taxon>
        <taxon>Basidiomycota</taxon>
        <taxon>Agaricomycotina</taxon>
        <taxon>Agaricomycetes</taxon>
        <taxon>Agaricomycetidae</taxon>
        <taxon>Agaricales</taxon>
        <taxon>Agaricineae</taxon>
        <taxon>Nidulariaceae</taxon>
        <taxon>Crucibulum</taxon>
    </lineage>
</organism>
<protein>
    <recommendedName>
        <fullName evidence="2">DUF6533 domain-containing protein</fullName>
    </recommendedName>
</protein>